<gene>
    <name evidence="1" type="ORF">Fot_14874</name>
</gene>
<proteinExistence type="predicted"/>
<organism evidence="1 2">
    <name type="scientific">Forsythia ovata</name>
    <dbReference type="NCBI Taxonomy" id="205694"/>
    <lineage>
        <taxon>Eukaryota</taxon>
        <taxon>Viridiplantae</taxon>
        <taxon>Streptophyta</taxon>
        <taxon>Embryophyta</taxon>
        <taxon>Tracheophyta</taxon>
        <taxon>Spermatophyta</taxon>
        <taxon>Magnoliopsida</taxon>
        <taxon>eudicotyledons</taxon>
        <taxon>Gunneridae</taxon>
        <taxon>Pentapetalae</taxon>
        <taxon>asterids</taxon>
        <taxon>lamiids</taxon>
        <taxon>Lamiales</taxon>
        <taxon>Oleaceae</taxon>
        <taxon>Forsythieae</taxon>
        <taxon>Forsythia</taxon>
    </lineage>
</organism>
<reference evidence="2" key="1">
    <citation type="submission" date="2024-07" db="EMBL/GenBank/DDBJ databases">
        <title>Two chromosome-level genome assemblies of Korean endemic species Abeliophyllum distichum and Forsythia ovata (Oleaceae).</title>
        <authorList>
            <person name="Jang H."/>
        </authorList>
    </citation>
    <scope>NUCLEOTIDE SEQUENCE [LARGE SCALE GENOMIC DNA]</scope>
</reference>
<keyword evidence="2" id="KW-1185">Reference proteome</keyword>
<dbReference type="AlphaFoldDB" id="A0ABD1W7J0"/>
<name>A0ABD1W7J0_9LAMI</name>
<protein>
    <submittedName>
        <fullName evidence="1">Uncharacterized protein</fullName>
    </submittedName>
</protein>
<dbReference type="Proteomes" id="UP001604277">
    <property type="component" value="Unassembled WGS sequence"/>
</dbReference>
<comment type="caution">
    <text evidence="1">The sequence shown here is derived from an EMBL/GenBank/DDBJ whole genome shotgun (WGS) entry which is preliminary data.</text>
</comment>
<evidence type="ECO:0000313" key="2">
    <source>
        <dbReference type="Proteomes" id="UP001604277"/>
    </source>
</evidence>
<sequence length="102" mass="11665">MHSFLAASLSLLGNHEEDFQTGLSERGATGGIGMPRWVFILPLSDYPRISDKTGLREWGCFSVQCKGRPLLVVIIGWYAIDRILSSYRINPGRRPYRRKRVR</sequence>
<accession>A0ABD1W7J0</accession>
<dbReference type="EMBL" id="JBFOLJ010000004">
    <property type="protein sequence ID" value="KAL2545641.1"/>
    <property type="molecule type" value="Genomic_DNA"/>
</dbReference>
<evidence type="ECO:0000313" key="1">
    <source>
        <dbReference type="EMBL" id="KAL2545641.1"/>
    </source>
</evidence>